<organism evidence="1 2">
    <name type="scientific">Dactylosporangium darangshiense</name>
    <dbReference type="NCBI Taxonomy" id="579108"/>
    <lineage>
        <taxon>Bacteria</taxon>
        <taxon>Bacillati</taxon>
        <taxon>Actinomycetota</taxon>
        <taxon>Actinomycetes</taxon>
        <taxon>Micromonosporales</taxon>
        <taxon>Micromonosporaceae</taxon>
        <taxon>Dactylosporangium</taxon>
    </lineage>
</organism>
<gene>
    <name evidence="1" type="ORF">GCM10022255_014250</name>
</gene>
<comment type="caution">
    <text evidence="1">The sequence shown here is derived from an EMBL/GenBank/DDBJ whole genome shotgun (WGS) entry which is preliminary data.</text>
</comment>
<protein>
    <submittedName>
        <fullName evidence="1">Uncharacterized protein</fullName>
    </submittedName>
</protein>
<dbReference type="Proteomes" id="UP001500620">
    <property type="component" value="Unassembled WGS sequence"/>
</dbReference>
<proteinExistence type="predicted"/>
<keyword evidence="2" id="KW-1185">Reference proteome</keyword>
<dbReference type="EMBL" id="BAABAT010000003">
    <property type="protein sequence ID" value="GAA4245729.1"/>
    <property type="molecule type" value="Genomic_DNA"/>
</dbReference>
<sequence length="72" mass="7395">MSATVGVALSLVTQPNTAVRLAAPRQCGHPVGDAGDELGEDFGGKTTWLWWGTWTTLASQADVLSLAIVAAG</sequence>
<evidence type="ECO:0000313" key="2">
    <source>
        <dbReference type="Proteomes" id="UP001500620"/>
    </source>
</evidence>
<reference evidence="2" key="1">
    <citation type="journal article" date="2019" name="Int. J. Syst. Evol. Microbiol.">
        <title>The Global Catalogue of Microorganisms (GCM) 10K type strain sequencing project: providing services to taxonomists for standard genome sequencing and annotation.</title>
        <authorList>
            <consortium name="The Broad Institute Genomics Platform"/>
            <consortium name="The Broad Institute Genome Sequencing Center for Infectious Disease"/>
            <person name="Wu L."/>
            <person name="Ma J."/>
        </authorList>
    </citation>
    <scope>NUCLEOTIDE SEQUENCE [LARGE SCALE GENOMIC DNA]</scope>
    <source>
        <strain evidence="2">JCM 17441</strain>
    </source>
</reference>
<evidence type="ECO:0000313" key="1">
    <source>
        <dbReference type="EMBL" id="GAA4245729.1"/>
    </source>
</evidence>
<name>A0ABP8D0N9_9ACTN</name>
<accession>A0ABP8D0N9</accession>
<dbReference type="RefSeq" id="WP_345122539.1">
    <property type="nucleotide sequence ID" value="NZ_BAABAT010000003.1"/>
</dbReference>